<keyword evidence="6" id="KW-0175">Coiled coil</keyword>
<dbReference type="GO" id="GO:0000155">
    <property type="term" value="F:phosphorelay sensor kinase activity"/>
    <property type="evidence" value="ECO:0007669"/>
    <property type="project" value="InterPro"/>
</dbReference>
<dbReference type="PANTHER" id="PTHR43304">
    <property type="entry name" value="PHYTOCHROME-LIKE PROTEIN CPH1"/>
    <property type="match status" value="1"/>
</dbReference>
<dbReference type="Pfam" id="PF00512">
    <property type="entry name" value="HisKA"/>
    <property type="match status" value="1"/>
</dbReference>
<dbReference type="Pfam" id="PF08447">
    <property type="entry name" value="PAS_3"/>
    <property type="match status" value="2"/>
</dbReference>
<dbReference type="NCBIfam" id="TIGR00229">
    <property type="entry name" value="sensory_box"/>
    <property type="match status" value="2"/>
</dbReference>
<dbReference type="SMART" id="SM00388">
    <property type="entry name" value="HisKA"/>
    <property type="match status" value="1"/>
</dbReference>
<dbReference type="Gene3D" id="3.30.450.20">
    <property type="entry name" value="PAS domain"/>
    <property type="match status" value="4"/>
</dbReference>
<feature type="coiled-coil region" evidence="6">
    <location>
        <begin position="538"/>
        <end position="579"/>
    </location>
</feature>
<dbReference type="PRINTS" id="PR00344">
    <property type="entry name" value="BCTRLSENSOR"/>
</dbReference>
<dbReference type="InterPro" id="IPR036890">
    <property type="entry name" value="HATPase_C_sf"/>
</dbReference>
<dbReference type="PROSITE" id="PS50109">
    <property type="entry name" value="HIS_KIN"/>
    <property type="match status" value="1"/>
</dbReference>
<dbReference type="InterPro" id="IPR052162">
    <property type="entry name" value="Sensor_kinase/Photoreceptor"/>
</dbReference>
<evidence type="ECO:0000259" key="8">
    <source>
        <dbReference type="PROSITE" id="PS50113"/>
    </source>
</evidence>
<dbReference type="InterPro" id="IPR013656">
    <property type="entry name" value="PAS_4"/>
</dbReference>
<evidence type="ECO:0000256" key="4">
    <source>
        <dbReference type="ARBA" id="ARBA00022679"/>
    </source>
</evidence>
<dbReference type="Pfam" id="PF02518">
    <property type="entry name" value="HATPase_c"/>
    <property type="match status" value="1"/>
</dbReference>
<feature type="domain" description="PAC" evidence="8">
    <location>
        <begin position="231"/>
        <end position="284"/>
    </location>
</feature>
<evidence type="ECO:0000259" key="7">
    <source>
        <dbReference type="PROSITE" id="PS50109"/>
    </source>
</evidence>
<proteinExistence type="predicted"/>
<evidence type="ECO:0000256" key="1">
    <source>
        <dbReference type="ARBA" id="ARBA00000085"/>
    </source>
</evidence>
<dbReference type="Gene3D" id="3.30.565.10">
    <property type="entry name" value="Histidine kinase-like ATPase, C-terminal domain"/>
    <property type="match status" value="1"/>
</dbReference>
<reference evidence="9 10" key="1">
    <citation type="submission" date="2020-03" db="EMBL/GenBank/DDBJ databases">
        <authorList>
            <person name="Kim M.K."/>
        </authorList>
    </citation>
    <scope>NUCLEOTIDE SEQUENCE [LARGE SCALE GENOMIC DNA]</scope>
    <source>
        <strain evidence="9 10">BT328</strain>
    </source>
</reference>
<evidence type="ECO:0000256" key="5">
    <source>
        <dbReference type="ARBA" id="ARBA00022777"/>
    </source>
</evidence>
<sequence>MGELTRQYNWEQTAIGTPDQWPQSLRTTLSIILNSKFPMFLFWGEQHLCFYNDAYRPSLGKEGKHPDALGWPGAQVWPETWPIIKPLIDQVLAGGEATWSEDQLIPIYRNGELDDVYWTFSYSPVIDESNRIAGVFVTCTETTQKVTNLKHLEESNQQLTFAIEATELGTWDLDPITNRFTANARLKHWFGLQPNDEIELPLAINAIAERDRQRVAEAINDALHYGSGGRYDIEYTIVHPATQQERFIKAKGKAWFTEAQKAYRFNGTLQDITEHKRAEQALIESEQTLRSLVASAPFPIGVYVGRQMRIQLANQSIINIWGKGNDVVGKLYSEILPELADQHIYSQLDSVYTTGIAFHARNQRVDIQVNGTLQPFYFNYSFTPLYDADGQIYGVMNTAAEITDLILVKQSLEKSEQRLRGAIELAELATWSLDIQTGTFHYSDRFMKWLGFSESTKDLEAAYNPLPDEYRQSVADAIAAVIQPGSSGFYDNEHPIINRLTGQIRIIHAQAQVFTDSDGNPAVLSGTAQDVTEHRRIQLALEQQIQQRTEELETANEELAATNEELAATNEELTAVNEEVASVNIGLEESNQLLTRSNENLEQFAYIASHDLQEPLRKIQQFSDLLKSRYISSQGEELAYLERMQSAASRMSMLIKDLLAFSRISIRHVSETSVSLTSVIDQVLENLSVAIEESNAQIQIGTLPSVQGDALQLEQLFQNLLSNALKFSRREPAAGILPQINVIAYYVMATDLPPSIKPTKQATIYCRIEVVDNGIGFEDKYADRIFQVFQRLHGRNEFAGTGVGLAICQKVVDNHGGAITASSQPGQGATFSVYLPLQ</sequence>
<dbReference type="Gene3D" id="2.10.70.100">
    <property type="match status" value="2"/>
</dbReference>
<dbReference type="InterPro" id="IPR000014">
    <property type="entry name" value="PAS"/>
</dbReference>
<evidence type="ECO:0000256" key="6">
    <source>
        <dbReference type="SAM" id="Coils"/>
    </source>
</evidence>
<comment type="catalytic activity">
    <reaction evidence="1">
        <text>ATP + protein L-histidine = ADP + protein N-phospho-L-histidine.</text>
        <dbReference type="EC" id="2.7.13.3"/>
    </reaction>
</comment>
<dbReference type="SUPFAM" id="SSF55785">
    <property type="entry name" value="PYP-like sensor domain (PAS domain)"/>
    <property type="match status" value="4"/>
</dbReference>
<keyword evidence="3" id="KW-0597">Phosphoprotein</keyword>
<keyword evidence="10" id="KW-1185">Reference proteome</keyword>
<dbReference type="InterPro" id="IPR005467">
    <property type="entry name" value="His_kinase_dom"/>
</dbReference>
<evidence type="ECO:0000313" key="9">
    <source>
        <dbReference type="EMBL" id="QIP17601.1"/>
    </source>
</evidence>
<dbReference type="SUPFAM" id="SSF47384">
    <property type="entry name" value="Homodimeric domain of signal transducing histidine kinase"/>
    <property type="match status" value="1"/>
</dbReference>
<dbReference type="InterPro" id="IPR003661">
    <property type="entry name" value="HisK_dim/P_dom"/>
</dbReference>
<feature type="domain" description="PAC" evidence="8">
    <location>
        <begin position="490"/>
        <end position="543"/>
    </location>
</feature>
<dbReference type="SMART" id="SM00387">
    <property type="entry name" value="HATPase_c"/>
    <property type="match status" value="1"/>
</dbReference>
<dbReference type="PROSITE" id="PS50113">
    <property type="entry name" value="PAC"/>
    <property type="match status" value="3"/>
</dbReference>
<keyword evidence="5" id="KW-0418">Kinase</keyword>
<dbReference type="InterPro" id="IPR004358">
    <property type="entry name" value="Sig_transdc_His_kin-like_C"/>
</dbReference>
<dbReference type="CDD" id="cd00082">
    <property type="entry name" value="HisKA"/>
    <property type="match status" value="1"/>
</dbReference>
<keyword evidence="4" id="KW-0808">Transferase</keyword>
<dbReference type="AlphaFoldDB" id="A0A6G9AYN9"/>
<dbReference type="EC" id="2.7.13.3" evidence="2"/>
<dbReference type="InterPro" id="IPR003594">
    <property type="entry name" value="HATPase_dom"/>
</dbReference>
<dbReference type="SUPFAM" id="SSF55874">
    <property type="entry name" value="ATPase domain of HSP90 chaperone/DNA topoisomerase II/histidine kinase"/>
    <property type="match status" value="1"/>
</dbReference>
<dbReference type="KEGG" id="spib:G8759_00210"/>
<dbReference type="InterPro" id="IPR035965">
    <property type="entry name" value="PAS-like_dom_sf"/>
</dbReference>
<dbReference type="InterPro" id="IPR013655">
    <property type="entry name" value="PAS_fold_3"/>
</dbReference>
<feature type="domain" description="PAC" evidence="8">
    <location>
        <begin position="359"/>
        <end position="414"/>
    </location>
</feature>
<dbReference type="EMBL" id="CP050063">
    <property type="protein sequence ID" value="QIP17601.1"/>
    <property type="molecule type" value="Genomic_DNA"/>
</dbReference>
<dbReference type="Gene3D" id="1.10.287.130">
    <property type="match status" value="1"/>
</dbReference>
<evidence type="ECO:0000256" key="3">
    <source>
        <dbReference type="ARBA" id="ARBA00022553"/>
    </source>
</evidence>
<dbReference type="FunFam" id="3.30.565.10:FF:000006">
    <property type="entry name" value="Sensor histidine kinase WalK"/>
    <property type="match status" value="1"/>
</dbReference>
<protein>
    <recommendedName>
        <fullName evidence="2">histidine kinase</fullName>
        <ecNumber evidence="2">2.7.13.3</ecNumber>
    </recommendedName>
</protein>
<organism evidence="9 10">
    <name type="scientific">Spirosoma aureum</name>
    <dbReference type="NCBI Taxonomy" id="2692134"/>
    <lineage>
        <taxon>Bacteria</taxon>
        <taxon>Pseudomonadati</taxon>
        <taxon>Bacteroidota</taxon>
        <taxon>Cytophagia</taxon>
        <taxon>Cytophagales</taxon>
        <taxon>Cytophagaceae</taxon>
        <taxon>Spirosoma</taxon>
    </lineage>
</organism>
<dbReference type="Pfam" id="PF08448">
    <property type="entry name" value="PAS_4"/>
    <property type="match status" value="2"/>
</dbReference>
<evidence type="ECO:0000313" key="10">
    <source>
        <dbReference type="Proteomes" id="UP000501802"/>
    </source>
</evidence>
<gene>
    <name evidence="9" type="ORF">G8759_00210</name>
</gene>
<accession>A0A6G9AYN9</accession>
<name>A0A6G9AYN9_9BACT</name>
<dbReference type="Proteomes" id="UP000501802">
    <property type="component" value="Chromosome"/>
</dbReference>
<feature type="domain" description="Histidine kinase" evidence="7">
    <location>
        <begin position="607"/>
        <end position="838"/>
    </location>
</feature>
<dbReference type="InterPro" id="IPR000700">
    <property type="entry name" value="PAS-assoc_C"/>
</dbReference>
<dbReference type="PANTHER" id="PTHR43304:SF1">
    <property type="entry name" value="PAC DOMAIN-CONTAINING PROTEIN"/>
    <property type="match status" value="1"/>
</dbReference>
<dbReference type="InterPro" id="IPR036097">
    <property type="entry name" value="HisK_dim/P_sf"/>
</dbReference>
<dbReference type="SMART" id="SM00091">
    <property type="entry name" value="PAS"/>
    <property type="match status" value="3"/>
</dbReference>
<evidence type="ECO:0000256" key="2">
    <source>
        <dbReference type="ARBA" id="ARBA00012438"/>
    </source>
</evidence>